<evidence type="ECO:0000313" key="1">
    <source>
        <dbReference type="EMBL" id="KAB2596374.1"/>
    </source>
</evidence>
<gene>
    <name evidence="1" type="ORF">D8674_031824</name>
</gene>
<name>A0A5N5FD56_9ROSA</name>
<sequence>MGNPRRIRKRVRAIRRAPDGSAFWKIKCNSCGASVPIALAGMHECEFNENVKRFSGVSVDVKKQSIWDQLVIMAPFHFFLKEFTKASKAGNWVAINREGFEAWKNDKAYWLTRKLCLKKQMIRLRPVVHEFTSWNWKMVHGF</sequence>
<protein>
    <submittedName>
        <fullName evidence="1">Uncharacterized protein</fullName>
    </submittedName>
</protein>
<dbReference type="GO" id="GO:0005634">
    <property type="term" value="C:nucleus"/>
    <property type="evidence" value="ECO:0007669"/>
    <property type="project" value="TreeGrafter"/>
</dbReference>
<dbReference type="PANTHER" id="PTHR47658">
    <property type="entry name" value="HIGH MOBILITY GROUP B PROTEIN 12-RELATED"/>
    <property type="match status" value="1"/>
</dbReference>
<reference evidence="2" key="2">
    <citation type="submission" date="2019-10" db="EMBL/GenBank/DDBJ databases">
        <title>A de novo genome assembly of a pear dwarfing rootstock.</title>
        <authorList>
            <person name="Wang F."/>
            <person name="Wang J."/>
            <person name="Li S."/>
            <person name="Zhang Y."/>
            <person name="Fang M."/>
            <person name="Ma L."/>
            <person name="Zhao Y."/>
            <person name="Jiang S."/>
        </authorList>
    </citation>
    <scope>NUCLEOTIDE SEQUENCE [LARGE SCALE GENOMIC DNA]</scope>
</reference>
<reference evidence="1 2" key="3">
    <citation type="submission" date="2019-11" db="EMBL/GenBank/DDBJ databases">
        <title>A de novo genome assembly of a pear dwarfing rootstock.</title>
        <authorList>
            <person name="Wang F."/>
            <person name="Wang J."/>
            <person name="Li S."/>
            <person name="Zhang Y."/>
            <person name="Fang M."/>
            <person name="Ma L."/>
            <person name="Zhao Y."/>
            <person name="Jiang S."/>
        </authorList>
    </citation>
    <scope>NUCLEOTIDE SEQUENCE [LARGE SCALE GENOMIC DNA]</scope>
    <source>
        <strain evidence="1">S2</strain>
        <tissue evidence="1">Leaf</tissue>
    </source>
</reference>
<evidence type="ECO:0000313" key="2">
    <source>
        <dbReference type="Proteomes" id="UP000327157"/>
    </source>
</evidence>
<proteinExistence type="predicted"/>
<reference evidence="1 2" key="1">
    <citation type="submission" date="2019-09" db="EMBL/GenBank/DDBJ databases">
        <authorList>
            <person name="Ou C."/>
        </authorList>
    </citation>
    <scope>NUCLEOTIDE SEQUENCE [LARGE SCALE GENOMIC DNA]</scope>
    <source>
        <strain evidence="1">S2</strain>
        <tissue evidence="1">Leaf</tissue>
    </source>
</reference>
<organism evidence="1 2">
    <name type="scientific">Pyrus ussuriensis x Pyrus communis</name>
    <dbReference type="NCBI Taxonomy" id="2448454"/>
    <lineage>
        <taxon>Eukaryota</taxon>
        <taxon>Viridiplantae</taxon>
        <taxon>Streptophyta</taxon>
        <taxon>Embryophyta</taxon>
        <taxon>Tracheophyta</taxon>
        <taxon>Spermatophyta</taxon>
        <taxon>Magnoliopsida</taxon>
        <taxon>eudicotyledons</taxon>
        <taxon>Gunneridae</taxon>
        <taxon>Pentapetalae</taxon>
        <taxon>rosids</taxon>
        <taxon>fabids</taxon>
        <taxon>Rosales</taxon>
        <taxon>Rosaceae</taxon>
        <taxon>Amygdaloideae</taxon>
        <taxon>Maleae</taxon>
        <taxon>Pyrus</taxon>
    </lineage>
</organism>
<keyword evidence="2" id="KW-1185">Reference proteome</keyword>
<dbReference type="EMBL" id="SMOL01000781">
    <property type="protein sequence ID" value="KAB2596374.1"/>
    <property type="molecule type" value="Genomic_DNA"/>
</dbReference>
<dbReference type="GO" id="GO:0010197">
    <property type="term" value="P:polar nucleus fusion"/>
    <property type="evidence" value="ECO:0007669"/>
    <property type="project" value="TreeGrafter"/>
</dbReference>
<dbReference type="OrthoDB" id="1919336at2759"/>
<comment type="caution">
    <text evidence="1">The sequence shown here is derived from an EMBL/GenBank/DDBJ whole genome shotgun (WGS) entry which is preliminary data.</text>
</comment>
<dbReference type="PANTHER" id="PTHR47658:SF2">
    <property type="entry name" value="HMG-BOX (HIGH MOBILITY GROUP) DNA-BINDING FAMILY PROTEIN"/>
    <property type="match status" value="1"/>
</dbReference>
<dbReference type="AlphaFoldDB" id="A0A5N5FD56"/>
<dbReference type="Proteomes" id="UP000327157">
    <property type="component" value="Chromosome 7"/>
</dbReference>
<accession>A0A5N5FD56</accession>
<dbReference type="GO" id="GO:0003677">
    <property type="term" value="F:DNA binding"/>
    <property type="evidence" value="ECO:0007669"/>
    <property type="project" value="TreeGrafter"/>
</dbReference>